<protein>
    <submittedName>
        <fullName evidence="2">Uncharacterized protein</fullName>
    </submittedName>
</protein>
<sequence>MRFFKIKLCILGGLTNKKVDFTENKSTTVPKRNIEIRIDH</sequence>
<keyword evidence="1" id="KW-1185">Reference proteome</keyword>
<dbReference type="Proteomes" id="UP000095283">
    <property type="component" value="Unplaced"/>
</dbReference>
<evidence type="ECO:0000313" key="2">
    <source>
        <dbReference type="WBParaSite" id="Hba_07211"/>
    </source>
</evidence>
<name>A0A1I7WQ46_HETBA</name>
<organism evidence="1 2">
    <name type="scientific">Heterorhabditis bacteriophora</name>
    <name type="common">Entomopathogenic nematode worm</name>
    <dbReference type="NCBI Taxonomy" id="37862"/>
    <lineage>
        <taxon>Eukaryota</taxon>
        <taxon>Metazoa</taxon>
        <taxon>Ecdysozoa</taxon>
        <taxon>Nematoda</taxon>
        <taxon>Chromadorea</taxon>
        <taxon>Rhabditida</taxon>
        <taxon>Rhabditina</taxon>
        <taxon>Rhabditomorpha</taxon>
        <taxon>Strongyloidea</taxon>
        <taxon>Heterorhabditidae</taxon>
        <taxon>Heterorhabditis</taxon>
    </lineage>
</organism>
<reference evidence="2" key="1">
    <citation type="submission" date="2016-11" db="UniProtKB">
        <authorList>
            <consortium name="WormBaseParasite"/>
        </authorList>
    </citation>
    <scope>IDENTIFICATION</scope>
</reference>
<dbReference type="AlphaFoldDB" id="A0A1I7WQ46"/>
<dbReference type="WBParaSite" id="Hba_07211">
    <property type="protein sequence ID" value="Hba_07211"/>
    <property type="gene ID" value="Hba_07211"/>
</dbReference>
<accession>A0A1I7WQ46</accession>
<proteinExistence type="predicted"/>
<evidence type="ECO:0000313" key="1">
    <source>
        <dbReference type="Proteomes" id="UP000095283"/>
    </source>
</evidence>